<dbReference type="EMBL" id="CP158367">
    <property type="protein sequence ID" value="XBX73926.1"/>
    <property type="molecule type" value="Genomic_DNA"/>
</dbReference>
<protein>
    <submittedName>
        <fullName evidence="1">Uncharacterized protein</fullName>
    </submittedName>
</protein>
<reference evidence="1" key="2">
    <citation type="submission" date="2024-06" db="EMBL/GenBank/DDBJ databases">
        <authorList>
            <person name="Petrova K.O."/>
            <person name="Toshchakov S.V."/>
            <person name="Boltjanskaja Y.V."/>
            <person name="Kevbrin V."/>
        </authorList>
    </citation>
    <scope>NUCLEOTIDE SEQUENCE</scope>
    <source>
        <strain evidence="1">Z-910T</strain>
    </source>
</reference>
<dbReference type="AlphaFoldDB" id="A0AAU7VIU3"/>
<name>A0AAU7VIU3_9FIRM</name>
<proteinExistence type="predicted"/>
<gene>
    <name evidence="1" type="ORF">PRVXT_001942</name>
</gene>
<sequence length="225" mass="25195">MSLMYSSSDGKINIILPDNHQNNDVQNLVDNISLTKNKDAAEKGTCASPAQVGFQYKCGSSIKKALAYGGQPGLEYKFKYDFFHKCRLVLDYVRIVGAKFIEVQTYIGEKQVGRQVMQSLKVSGQYHCLGETGIVQVDHKIKRNTIFGKKAYQIECGNFCKKILNVDFIFDGGPLLSLFPPSGESIIVKTYGPKGIIHEQCVEQALVERNKVVSFEEGVLDFQYF</sequence>
<evidence type="ECO:0000313" key="1">
    <source>
        <dbReference type="EMBL" id="XBX73926.1"/>
    </source>
</evidence>
<dbReference type="RefSeq" id="WP_350342688.1">
    <property type="nucleotide sequence ID" value="NZ_CP158367.1"/>
</dbReference>
<organism evidence="1">
    <name type="scientific">Proteinivorax tanatarense</name>
    <dbReference type="NCBI Taxonomy" id="1260629"/>
    <lineage>
        <taxon>Bacteria</taxon>
        <taxon>Bacillati</taxon>
        <taxon>Bacillota</taxon>
        <taxon>Clostridia</taxon>
        <taxon>Eubacteriales</taxon>
        <taxon>Proteinivoracaceae</taxon>
        <taxon>Proteinivorax</taxon>
    </lineage>
</organism>
<reference evidence="1" key="1">
    <citation type="journal article" date="2013" name="Extremophiles">
        <title>Proteinivorax tanatarense gen. nov., sp. nov., an anaerobic, haloalkaliphilic, proteolytic bacterium isolated from a decaying algal bloom, and proposal of Proteinivoraceae fam. nov.</title>
        <authorList>
            <person name="Kevbrin V."/>
            <person name="Boltyanskaya Y."/>
            <person name="Zhilina T."/>
            <person name="Kolganova T."/>
            <person name="Lavrentjeva E."/>
            <person name="Kuznetsov B."/>
        </authorList>
    </citation>
    <scope>NUCLEOTIDE SEQUENCE</scope>
    <source>
        <strain evidence="1">Z-910T</strain>
    </source>
</reference>
<accession>A0AAU7VIU3</accession>